<keyword evidence="2" id="KW-0378">Hydrolase</keyword>
<gene>
    <name evidence="4" type="primary">Pnpla1_1</name>
    <name evidence="4" type="ORF">ANHRUF_R04828</name>
</gene>
<comment type="caution">
    <text evidence="2">Lacks conserved residue(s) required for the propagation of feature annotation.</text>
</comment>
<comment type="caution">
    <text evidence="4">The sequence shown here is derived from an EMBL/GenBank/DDBJ whole genome shotgun (WGS) entry which is preliminary data.</text>
</comment>
<feature type="short sequence motif" description="GXSXG" evidence="2">
    <location>
        <begin position="39"/>
        <end position="43"/>
    </location>
</feature>
<dbReference type="OrthoDB" id="197155at2759"/>
<dbReference type="PROSITE" id="PS51635">
    <property type="entry name" value="PNPLA"/>
    <property type="match status" value="1"/>
</dbReference>
<sequence>SLSILIRGCGFFLPYEAGAFRALQELSPDLMKSASRIYGASSGSVVATFALCGCDIGKSYALPFTLNEIKLFTIDALKSLFWWLFPGQKLIKTLRDVLNHFLPPNAHQLVSGRLHVIITRVQDWRSIVVSEFASREDLIQALICSCFVPVWFGLLPPMYHGVRYIDGEIGMWCANFVSRSTITISAFTGEYDICPREGPAAFFTFHISDCTLQISKRNISRFQRIL</sequence>
<evidence type="ECO:0000256" key="2">
    <source>
        <dbReference type="PROSITE-ProRule" id="PRU01161"/>
    </source>
</evidence>
<proteinExistence type="predicted"/>
<feature type="active site" description="Proton acceptor" evidence="2">
    <location>
        <position position="166"/>
    </location>
</feature>
<dbReference type="GO" id="GO:0004806">
    <property type="term" value="F:triacylglycerol lipase activity"/>
    <property type="evidence" value="ECO:0007669"/>
    <property type="project" value="TreeGrafter"/>
</dbReference>
<dbReference type="GO" id="GO:0019433">
    <property type="term" value="P:triglyceride catabolic process"/>
    <property type="evidence" value="ECO:0007669"/>
    <property type="project" value="TreeGrafter"/>
</dbReference>
<dbReference type="PANTHER" id="PTHR12406:SF23">
    <property type="entry name" value="OMEGA-HYDROXYCERAMIDE TRANSACYLASE"/>
    <property type="match status" value="1"/>
</dbReference>
<keyword evidence="2" id="KW-0442">Lipid degradation</keyword>
<dbReference type="Pfam" id="PF01734">
    <property type="entry name" value="Patatin"/>
    <property type="match status" value="1"/>
</dbReference>
<feature type="domain" description="PNPLA" evidence="3">
    <location>
        <begin position="4"/>
        <end position="181"/>
    </location>
</feature>
<evidence type="ECO:0000259" key="3">
    <source>
        <dbReference type="PROSITE" id="PS51635"/>
    </source>
</evidence>
<dbReference type="AlphaFoldDB" id="A0A7L3GM10"/>
<keyword evidence="5" id="KW-1185">Reference proteome</keyword>
<protein>
    <submittedName>
        <fullName evidence="4">PLPL1 protein</fullName>
    </submittedName>
</protein>
<organism evidence="4 5">
    <name type="scientific">Anhinga rufa</name>
    <name type="common">African darter</name>
    <dbReference type="NCBI Taxonomy" id="317792"/>
    <lineage>
        <taxon>Eukaryota</taxon>
        <taxon>Metazoa</taxon>
        <taxon>Chordata</taxon>
        <taxon>Craniata</taxon>
        <taxon>Vertebrata</taxon>
        <taxon>Euteleostomi</taxon>
        <taxon>Archelosauria</taxon>
        <taxon>Archosauria</taxon>
        <taxon>Dinosauria</taxon>
        <taxon>Saurischia</taxon>
        <taxon>Theropoda</taxon>
        <taxon>Coelurosauria</taxon>
        <taxon>Aves</taxon>
        <taxon>Neognathae</taxon>
        <taxon>Neoaves</taxon>
        <taxon>Aequornithes</taxon>
        <taxon>Suliformes</taxon>
        <taxon>Anhingidae</taxon>
        <taxon>Anhinga</taxon>
    </lineage>
</organism>
<feature type="non-terminal residue" evidence="4">
    <location>
        <position position="1"/>
    </location>
</feature>
<feature type="active site" description="Nucleophile" evidence="2">
    <location>
        <position position="41"/>
    </location>
</feature>
<dbReference type="GO" id="GO:0016020">
    <property type="term" value="C:membrane"/>
    <property type="evidence" value="ECO:0007669"/>
    <property type="project" value="TreeGrafter"/>
</dbReference>
<evidence type="ECO:0000256" key="1">
    <source>
        <dbReference type="ARBA" id="ARBA00023098"/>
    </source>
</evidence>
<evidence type="ECO:0000313" key="4">
    <source>
        <dbReference type="EMBL" id="NXT94133.1"/>
    </source>
</evidence>
<dbReference type="EMBL" id="VZTV01095396">
    <property type="protein sequence ID" value="NXT94133.1"/>
    <property type="molecule type" value="Genomic_DNA"/>
</dbReference>
<dbReference type="Gene3D" id="3.40.1090.10">
    <property type="entry name" value="Cytosolic phospholipase A2 catalytic domain"/>
    <property type="match status" value="1"/>
</dbReference>
<dbReference type="GO" id="GO:0005737">
    <property type="term" value="C:cytoplasm"/>
    <property type="evidence" value="ECO:0007669"/>
    <property type="project" value="TreeGrafter"/>
</dbReference>
<feature type="non-terminal residue" evidence="4">
    <location>
        <position position="226"/>
    </location>
</feature>
<keyword evidence="1 2" id="KW-0443">Lipid metabolism</keyword>
<dbReference type="GO" id="GO:0005811">
    <property type="term" value="C:lipid droplet"/>
    <property type="evidence" value="ECO:0007669"/>
    <property type="project" value="TreeGrafter"/>
</dbReference>
<name>A0A7L3GM10_9AVES</name>
<dbReference type="InterPro" id="IPR016035">
    <property type="entry name" value="Acyl_Trfase/lysoPLipase"/>
</dbReference>
<dbReference type="PANTHER" id="PTHR12406">
    <property type="entry name" value="CALCIUM-INDEPENDENT PHOSPHOLIPASE A2 IPLA2 -RELATED"/>
    <property type="match status" value="1"/>
</dbReference>
<dbReference type="SUPFAM" id="SSF52151">
    <property type="entry name" value="FabD/lysophospholipase-like"/>
    <property type="match status" value="1"/>
</dbReference>
<dbReference type="InterPro" id="IPR033562">
    <property type="entry name" value="PLPL"/>
</dbReference>
<dbReference type="Proteomes" id="UP000528690">
    <property type="component" value="Unassembled WGS sequence"/>
</dbReference>
<accession>A0A7L3GM10</accession>
<evidence type="ECO:0000313" key="5">
    <source>
        <dbReference type="Proteomes" id="UP000528690"/>
    </source>
</evidence>
<reference evidence="4 5" key="1">
    <citation type="submission" date="2019-09" db="EMBL/GenBank/DDBJ databases">
        <title>Bird 10,000 Genomes (B10K) Project - Family phase.</title>
        <authorList>
            <person name="Zhang G."/>
        </authorList>
    </citation>
    <scope>NUCLEOTIDE SEQUENCE [LARGE SCALE GENOMIC DNA]</scope>
    <source>
        <strain evidence="4">B10K-DU-029-28</strain>
    </source>
</reference>
<dbReference type="InterPro" id="IPR002641">
    <property type="entry name" value="PNPLA_dom"/>
</dbReference>
<dbReference type="GO" id="GO:0055088">
    <property type="term" value="P:lipid homeostasis"/>
    <property type="evidence" value="ECO:0007669"/>
    <property type="project" value="TreeGrafter"/>
</dbReference>